<proteinExistence type="predicted"/>
<comment type="caution">
    <text evidence="1">The sequence shown here is derived from an EMBL/GenBank/DDBJ whole genome shotgun (WGS) entry which is preliminary data.</text>
</comment>
<gene>
    <name evidence="1" type="ORF">CI610_03788</name>
</gene>
<accession>A0A2H9T223</accession>
<evidence type="ECO:0000313" key="1">
    <source>
        <dbReference type="EMBL" id="PJE77296.1"/>
    </source>
</evidence>
<dbReference type="EMBL" id="NSIT01000833">
    <property type="protein sequence ID" value="PJE77296.1"/>
    <property type="molecule type" value="Genomic_DNA"/>
</dbReference>
<dbReference type="AlphaFoldDB" id="A0A2H9T223"/>
<reference evidence="1" key="1">
    <citation type="journal article" date="2017" name="Appl. Environ. Microbiol.">
        <title>Molecular characterization of an Endozoicomonas-like organism causing infection in king scallop Pecten maximus L.</title>
        <authorList>
            <person name="Cano I."/>
            <person name="van Aerle R."/>
            <person name="Ross S."/>
            <person name="Verner-Jeffreys D.W."/>
            <person name="Paley R.K."/>
            <person name="Rimmer G."/>
            <person name="Ryder D."/>
            <person name="Hooper P."/>
            <person name="Stone D."/>
            <person name="Feist S.W."/>
        </authorList>
    </citation>
    <scope>NUCLEOTIDE SEQUENCE</scope>
</reference>
<sequence length="66" mass="7816">MVDRFLAFEDQISSQVKKANSMFAVIRRSFQFLNEHNFSLLYKTLVRVHLEYANTVWHPSNLNISI</sequence>
<name>A0A2H9T223_9ZZZZ</name>
<protein>
    <submittedName>
        <fullName evidence="1">Uncharacterized protein</fullName>
    </submittedName>
</protein>
<organism evidence="1">
    <name type="scientific">invertebrate metagenome</name>
    <dbReference type="NCBI Taxonomy" id="1711999"/>
    <lineage>
        <taxon>unclassified sequences</taxon>
        <taxon>metagenomes</taxon>
        <taxon>organismal metagenomes</taxon>
    </lineage>
</organism>